<evidence type="ECO:0000256" key="4">
    <source>
        <dbReference type="ARBA" id="ARBA00023163"/>
    </source>
</evidence>
<dbReference type="Gene3D" id="3.10.20.550">
    <property type="entry name" value="ASAP complex, SAP18 subunit"/>
    <property type="match status" value="1"/>
</dbReference>
<evidence type="ECO:0000313" key="8">
    <source>
        <dbReference type="EMBL" id="CAF3638708.1"/>
    </source>
</evidence>
<gene>
    <name evidence="7" type="ORF">GPM918_LOCUS6075</name>
    <name evidence="8" type="ORF">SRO942_LOCUS6075</name>
</gene>
<comment type="similarity">
    <text evidence="1">Belongs to the SAP18 family.</text>
</comment>
<keyword evidence="9" id="KW-1185">Reference proteome</keyword>
<feature type="compositionally biased region" description="Basic and acidic residues" evidence="6">
    <location>
        <begin position="224"/>
        <end position="233"/>
    </location>
</feature>
<feature type="compositionally biased region" description="Basic and acidic residues" evidence="6">
    <location>
        <begin position="180"/>
        <end position="195"/>
    </location>
</feature>
<dbReference type="InterPro" id="IPR010516">
    <property type="entry name" value="SAP18"/>
</dbReference>
<keyword evidence="4" id="KW-0804">Transcription</keyword>
<evidence type="ECO:0000256" key="5">
    <source>
        <dbReference type="ARBA" id="ARBA00030511"/>
    </source>
</evidence>
<dbReference type="PANTHER" id="PTHR13082:SF0">
    <property type="entry name" value="HISTONE DEACETYLASE COMPLEX SUBUNIT SAP18"/>
    <property type="match status" value="1"/>
</dbReference>
<dbReference type="GO" id="GO:0005634">
    <property type="term" value="C:nucleus"/>
    <property type="evidence" value="ECO:0007669"/>
    <property type="project" value="TreeGrafter"/>
</dbReference>
<keyword evidence="3" id="KW-0805">Transcription regulation</keyword>
<feature type="compositionally biased region" description="Basic and acidic residues" evidence="6">
    <location>
        <begin position="143"/>
        <end position="164"/>
    </location>
</feature>
<proteinExistence type="inferred from homology"/>
<reference evidence="7" key="1">
    <citation type="submission" date="2021-02" db="EMBL/GenBank/DDBJ databases">
        <authorList>
            <person name="Nowell W R."/>
        </authorList>
    </citation>
    <scope>NUCLEOTIDE SEQUENCE</scope>
</reference>
<evidence type="ECO:0000256" key="6">
    <source>
        <dbReference type="SAM" id="MobiDB-lite"/>
    </source>
</evidence>
<dbReference type="Proteomes" id="UP000663829">
    <property type="component" value="Unassembled WGS sequence"/>
</dbReference>
<sequence length="233" mass="26652">MVPAGKMSEAKLTGEVSKIDKSIDRVRTCPLLLRVFCSNHRHHMSSEYEQGNTPENELQIYTWMDATLSELTSLIKEVNPDARRKGTQFSFSIVYPEEHYQRYRIQEIGVTEQGVKRSDDNIPLSAKRFTVGDYLDVAIIHGGNDRRMNNNNNSRDETNNRDGMGRGGGYRGGRSGRGGMNDRDRGDRTDRDRDNNSSTNNNDRSDRQRDRGGERTGSGPIMRQPRDHRDRPY</sequence>
<feature type="region of interest" description="Disordered" evidence="6">
    <location>
        <begin position="143"/>
        <end position="233"/>
    </location>
</feature>
<keyword evidence="2" id="KW-0678">Repressor</keyword>
<evidence type="ECO:0000313" key="9">
    <source>
        <dbReference type="Proteomes" id="UP000663829"/>
    </source>
</evidence>
<dbReference type="EMBL" id="CAJOBC010000917">
    <property type="protein sequence ID" value="CAF3638708.1"/>
    <property type="molecule type" value="Genomic_DNA"/>
</dbReference>
<feature type="compositionally biased region" description="Gly residues" evidence="6">
    <location>
        <begin position="165"/>
        <end position="179"/>
    </location>
</feature>
<dbReference type="GO" id="GO:0003714">
    <property type="term" value="F:transcription corepressor activity"/>
    <property type="evidence" value="ECO:0007669"/>
    <property type="project" value="TreeGrafter"/>
</dbReference>
<evidence type="ECO:0000256" key="3">
    <source>
        <dbReference type="ARBA" id="ARBA00023015"/>
    </source>
</evidence>
<dbReference type="FunFam" id="3.10.20.550:FF:000001">
    <property type="entry name" value="Histone deacetylase complex subunit SAP18"/>
    <property type="match status" value="1"/>
</dbReference>
<dbReference type="Proteomes" id="UP000681722">
    <property type="component" value="Unassembled WGS sequence"/>
</dbReference>
<dbReference type="PANTHER" id="PTHR13082">
    <property type="entry name" value="SAP18"/>
    <property type="match status" value="1"/>
</dbReference>
<organism evidence="7 9">
    <name type="scientific">Didymodactylos carnosus</name>
    <dbReference type="NCBI Taxonomy" id="1234261"/>
    <lineage>
        <taxon>Eukaryota</taxon>
        <taxon>Metazoa</taxon>
        <taxon>Spiralia</taxon>
        <taxon>Gnathifera</taxon>
        <taxon>Rotifera</taxon>
        <taxon>Eurotatoria</taxon>
        <taxon>Bdelloidea</taxon>
        <taxon>Philodinida</taxon>
        <taxon>Philodinidae</taxon>
        <taxon>Didymodactylos</taxon>
    </lineage>
</organism>
<evidence type="ECO:0000256" key="2">
    <source>
        <dbReference type="ARBA" id="ARBA00022491"/>
    </source>
</evidence>
<dbReference type="OrthoDB" id="440566at2759"/>
<comment type="caution">
    <text evidence="7">The sequence shown here is derived from an EMBL/GenBank/DDBJ whole genome shotgun (WGS) entry which is preliminary data.</text>
</comment>
<feature type="compositionally biased region" description="Basic and acidic residues" evidence="6">
    <location>
        <begin position="203"/>
        <end position="214"/>
    </location>
</feature>
<evidence type="ECO:0000313" key="7">
    <source>
        <dbReference type="EMBL" id="CAF0851069.1"/>
    </source>
</evidence>
<dbReference type="EMBL" id="CAJNOQ010000917">
    <property type="protein sequence ID" value="CAF0851069.1"/>
    <property type="molecule type" value="Genomic_DNA"/>
</dbReference>
<evidence type="ECO:0000256" key="1">
    <source>
        <dbReference type="ARBA" id="ARBA00009143"/>
    </source>
</evidence>
<dbReference type="InterPro" id="IPR042534">
    <property type="entry name" value="SAP18_sf"/>
</dbReference>
<dbReference type="AlphaFoldDB" id="A0A813W7J5"/>
<dbReference type="Pfam" id="PF06487">
    <property type="entry name" value="SAP18"/>
    <property type="match status" value="1"/>
</dbReference>
<name>A0A813W7J5_9BILA</name>
<accession>A0A813W7J5</accession>
<protein>
    <recommendedName>
        <fullName evidence="5">18 kDa Sin3-associated polypeptide</fullName>
    </recommendedName>
</protein>